<accession>A0ABS6CX35</accession>
<feature type="transmembrane region" description="Helical" evidence="1">
    <location>
        <begin position="15"/>
        <end position="35"/>
    </location>
</feature>
<evidence type="ECO:0000313" key="3">
    <source>
        <dbReference type="Proteomes" id="UP000720508"/>
    </source>
</evidence>
<reference evidence="2 3" key="1">
    <citation type="submission" date="2021-06" db="EMBL/GenBank/DDBJ databases">
        <authorList>
            <person name="Pan X."/>
        </authorList>
    </citation>
    <scope>NUCLEOTIDE SEQUENCE [LARGE SCALE GENOMIC DNA]</scope>
    <source>
        <strain evidence="2 3">4503</strain>
    </source>
</reference>
<proteinExistence type="predicted"/>
<keyword evidence="1" id="KW-0472">Membrane</keyword>
<feature type="transmembrane region" description="Helical" evidence="1">
    <location>
        <begin position="107"/>
        <end position="128"/>
    </location>
</feature>
<keyword evidence="3" id="KW-1185">Reference proteome</keyword>
<name>A0ABS6CX35_9ACTN</name>
<sequence>MSAGELDPIGSDARGPVIVAFLVFIGLSLLWLFMLASSQEHEPERLYIADRSLSPVFNGFAMTGEQITVVTLLVTSEFIARYGYDGFSIAIDLMLALGVLLLPRVALITAMASVAFLAALTTVSSVVWPSSSWSP</sequence>
<dbReference type="EMBL" id="JAHLEM010001030">
    <property type="protein sequence ID" value="MBU3871360.1"/>
    <property type="molecule type" value="Genomic_DNA"/>
</dbReference>
<dbReference type="RefSeq" id="WP_216347919.1">
    <property type="nucleotide sequence ID" value="NZ_JAHLEM010001030.1"/>
</dbReference>
<dbReference type="Proteomes" id="UP000720508">
    <property type="component" value="Unassembled WGS sequence"/>
</dbReference>
<keyword evidence="1" id="KW-0812">Transmembrane</keyword>
<feature type="transmembrane region" description="Helical" evidence="1">
    <location>
        <begin position="82"/>
        <end position="102"/>
    </location>
</feature>
<evidence type="ECO:0000256" key="1">
    <source>
        <dbReference type="SAM" id="Phobius"/>
    </source>
</evidence>
<keyword evidence="1" id="KW-1133">Transmembrane helix</keyword>
<protein>
    <submittedName>
        <fullName evidence="2">Uncharacterized protein</fullName>
    </submittedName>
</protein>
<gene>
    <name evidence="2" type="ORF">KN815_47150</name>
</gene>
<organism evidence="2 3">
    <name type="scientific">Streptomyces niphimycinicus</name>
    <dbReference type="NCBI Taxonomy" id="2842201"/>
    <lineage>
        <taxon>Bacteria</taxon>
        <taxon>Bacillati</taxon>
        <taxon>Actinomycetota</taxon>
        <taxon>Actinomycetes</taxon>
        <taxon>Kitasatosporales</taxon>
        <taxon>Streptomycetaceae</taxon>
        <taxon>Streptomyces</taxon>
    </lineage>
</organism>
<evidence type="ECO:0000313" key="2">
    <source>
        <dbReference type="EMBL" id="MBU3871360.1"/>
    </source>
</evidence>
<comment type="caution">
    <text evidence="2">The sequence shown here is derived from an EMBL/GenBank/DDBJ whole genome shotgun (WGS) entry which is preliminary data.</text>
</comment>